<feature type="compositionally biased region" description="Pro residues" evidence="1">
    <location>
        <begin position="66"/>
        <end position="157"/>
    </location>
</feature>
<feature type="non-terminal residue" evidence="3">
    <location>
        <position position="1"/>
    </location>
</feature>
<keyword evidence="2" id="KW-1133">Transmembrane helix</keyword>
<keyword evidence="4" id="KW-1185">Reference proteome</keyword>
<name>A0ABQ7G0G3_DUNSA</name>
<sequence length="357" mass="37274">GVSFEGRGAACVRLVPEEEDGAFTGTFTTDIINSDIPFEGSYPSTLTCNTKKLGRHVIVSYVLPPSPPPTPSSPSLPPSPVQPPSAPPSPPSPAQPPSAPPSPPSPVQPPSAPTSPPFSPGEGPSPSPPPPSPTAPLPPTQPTLPPSPTLSPPPPNQPTVDPCQSGNIPAVNYITLDLDFEDVAGDQTFIENLKRTYSENVYSNFQRFFNFNGPSQCPDFVQVNLFRGSVVAEFEVELGAGSTLEEAAALERELVSLSPEEASDTLLPGLTFNGQPVNVTATGNNRPALQPAPAGGGSSGPPEAEVLGPAIAIPVFFFLLAVALTASYIVFRRIKYGVSYYADSGSRPEVTIQSETV</sequence>
<keyword evidence="2" id="KW-0472">Membrane</keyword>
<evidence type="ECO:0008006" key="5">
    <source>
        <dbReference type="Google" id="ProtNLM"/>
    </source>
</evidence>
<evidence type="ECO:0000256" key="1">
    <source>
        <dbReference type="SAM" id="MobiDB-lite"/>
    </source>
</evidence>
<protein>
    <recommendedName>
        <fullName evidence="5">SEA domain-containing protein</fullName>
    </recommendedName>
</protein>
<proteinExistence type="predicted"/>
<evidence type="ECO:0000313" key="4">
    <source>
        <dbReference type="Proteomes" id="UP000815325"/>
    </source>
</evidence>
<evidence type="ECO:0000313" key="3">
    <source>
        <dbReference type="EMBL" id="KAF5828050.1"/>
    </source>
</evidence>
<accession>A0ABQ7G0G3</accession>
<dbReference type="EMBL" id="MU070372">
    <property type="protein sequence ID" value="KAF5828050.1"/>
    <property type="molecule type" value="Genomic_DNA"/>
</dbReference>
<keyword evidence="2" id="KW-0812">Transmembrane</keyword>
<comment type="caution">
    <text evidence="3">The sequence shown here is derived from an EMBL/GenBank/DDBJ whole genome shotgun (WGS) entry which is preliminary data.</text>
</comment>
<reference evidence="3" key="1">
    <citation type="submission" date="2017-08" db="EMBL/GenBank/DDBJ databases">
        <authorList>
            <person name="Polle J.E."/>
            <person name="Barry K."/>
            <person name="Cushman J."/>
            <person name="Schmutz J."/>
            <person name="Tran D."/>
            <person name="Hathwaick L.T."/>
            <person name="Yim W.C."/>
            <person name="Jenkins J."/>
            <person name="Mckie-Krisberg Z.M."/>
            <person name="Prochnik S."/>
            <person name="Lindquist E."/>
            <person name="Dockter R.B."/>
            <person name="Adam C."/>
            <person name="Molina H."/>
            <person name="Bunkerborg J."/>
            <person name="Jin E."/>
            <person name="Buchheim M."/>
            <person name="Magnuson J."/>
        </authorList>
    </citation>
    <scope>NUCLEOTIDE SEQUENCE</scope>
    <source>
        <strain evidence="3">CCAP 19/18</strain>
    </source>
</reference>
<dbReference type="Proteomes" id="UP000815325">
    <property type="component" value="Unassembled WGS sequence"/>
</dbReference>
<organism evidence="3 4">
    <name type="scientific">Dunaliella salina</name>
    <name type="common">Green alga</name>
    <name type="synonym">Protococcus salinus</name>
    <dbReference type="NCBI Taxonomy" id="3046"/>
    <lineage>
        <taxon>Eukaryota</taxon>
        <taxon>Viridiplantae</taxon>
        <taxon>Chlorophyta</taxon>
        <taxon>core chlorophytes</taxon>
        <taxon>Chlorophyceae</taxon>
        <taxon>CS clade</taxon>
        <taxon>Chlamydomonadales</taxon>
        <taxon>Dunaliellaceae</taxon>
        <taxon>Dunaliella</taxon>
    </lineage>
</organism>
<feature type="region of interest" description="Disordered" evidence="1">
    <location>
        <begin position="66"/>
        <end position="165"/>
    </location>
</feature>
<feature type="region of interest" description="Disordered" evidence="1">
    <location>
        <begin position="282"/>
        <end position="301"/>
    </location>
</feature>
<evidence type="ECO:0000256" key="2">
    <source>
        <dbReference type="SAM" id="Phobius"/>
    </source>
</evidence>
<feature type="transmembrane region" description="Helical" evidence="2">
    <location>
        <begin position="311"/>
        <end position="331"/>
    </location>
</feature>
<gene>
    <name evidence="3" type="ORF">DUNSADRAFT_18291</name>
</gene>